<dbReference type="KEGG" id="vg:63210209"/>
<dbReference type="EMBL" id="MG009575">
    <property type="protein sequence ID" value="ATN94068.1"/>
    <property type="molecule type" value="Genomic_DNA"/>
</dbReference>
<name>A0A2D1GQ31_9CAUD</name>
<evidence type="ECO:0000313" key="1">
    <source>
        <dbReference type="EMBL" id="ATN94068.1"/>
    </source>
</evidence>
<dbReference type="Proteomes" id="UP000229090">
    <property type="component" value="Segment"/>
</dbReference>
<sequence>MDDIAIIQQVAEANGWKQTHHEQNVPEEGPYIHRGVKVWGEDNVSATDTFVFRRGYRELVIHFDYRFRGDRRGATVPVFWKEWELWADGNHEVSSYLSSVASARTLEYGREEYAHSDTWLLGSIIRILTWDYDDWTPGNVPDGWDG</sequence>
<protein>
    <submittedName>
        <fullName evidence="1">Uncharacterized protein</fullName>
    </submittedName>
</protein>
<evidence type="ECO:0000313" key="2">
    <source>
        <dbReference type="Proteomes" id="UP000229090"/>
    </source>
</evidence>
<dbReference type="GeneID" id="63210209"/>
<reference evidence="2" key="1">
    <citation type="submission" date="2017-09" db="EMBL/GenBank/DDBJ databases">
        <authorList>
            <person name="Ehlers B."/>
            <person name="Leendertz F.H."/>
        </authorList>
    </citation>
    <scope>NUCLEOTIDE SEQUENCE [LARGE SCALE GENOMIC DNA]</scope>
</reference>
<accession>A0A2D1GQ31</accession>
<keyword evidence="2" id="KW-1185">Reference proteome</keyword>
<proteinExistence type="predicted"/>
<organism evidence="1 2">
    <name type="scientific">Mycobacterium phage Kumao</name>
    <dbReference type="NCBI Taxonomy" id="2041344"/>
    <lineage>
        <taxon>Viruses</taxon>
        <taxon>Duplodnaviria</taxon>
        <taxon>Heunggongvirae</taxon>
        <taxon>Uroviricota</taxon>
        <taxon>Caudoviricetes</taxon>
        <taxon>Vilmaviridae</taxon>
        <taxon>Kumaovirus</taxon>
        <taxon>Kumaovirus kumao</taxon>
    </lineage>
</organism>
<gene>
    <name evidence="1" type="primary">106</name>
    <name evidence="1" type="ORF">SEA_KUMAO_106</name>
</gene>
<dbReference type="RefSeq" id="YP_010013595.1">
    <property type="nucleotide sequence ID" value="NC_053512.1"/>
</dbReference>